<dbReference type="OrthoDB" id="414982at2759"/>
<keyword evidence="2" id="KW-1185">Reference proteome</keyword>
<comment type="caution">
    <text evidence="1">The sequence shown here is derived from an EMBL/GenBank/DDBJ whole genome shotgun (WGS) entry which is preliminary data.</text>
</comment>
<accession>A0A4Y2IGX9</accession>
<name>A0A4Y2IGX9_ARAVE</name>
<evidence type="ECO:0000313" key="2">
    <source>
        <dbReference type="Proteomes" id="UP000499080"/>
    </source>
</evidence>
<protein>
    <submittedName>
        <fullName evidence="1">Uncharacterized protein</fullName>
    </submittedName>
</protein>
<organism evidence="1 2">
    <name type="scientific">Araneus ventricosus</name>
    <name type="common">Orbweaver spider</name>
    <name type="synonym">Epeira ventricosa</name>
    <dbReference type="NCBI Taxonomy" id="182803"/>
    <lineage>
        <taxon>Eukaryota</taxon>
        <taxon>Metazoa</taxon>
        <taxon>Ecdysozoa</taxon>
        <taxon>Arthropoda</taxon>
        <taxon>Chelicerata</taxon>
        <taxon>Arachnida</taxon>
        <taxon>Araneae</taxon>
        <taxon>Araneomorphae</taxon>
        <taxon>Entelegynae</taxon>
        <taxon>Araneoidea</taxon>
        <taxon>Araneidae</taxon>
        <taxon>Araneus</taxon>
    </lineage>
</organism>
<dbReference type="AlphaFoldDB" id="A0A4Y2IGX9"/>
<sequence length="93" mass="10609">MSQPLSVSEFEWVSTEEISLHKICQHPDDATTGYILEVDMEYPVELHDLHNSYLLAPKRMIIIPDKLSPTAMEILTEMNMKPASESLKLVPKL</sequence>
<dbReference type="EMBL" id="BGPR01002608">
    <property type="protein sequence ID" value="GBM76236.1"/>
    <property type="molecule type" value="Genomic_DNA"/>
</dbReference>
<gene>
    <name evidence="1" type="ORF">AVEN_105418_1</name>
</gene>
<proteinExistence type="predicted"/>
<dbReference type="Proteomes" id="UP000499080">
    <property type="component" value="Unassembled WGS sequence"/>
</dbReference>
<reference evidence="1 2" key="1">
    <citation type="journal article" date="2019" name="Sci. Rep.">
        <title>Orb-weaving spider Araneus ventricosus genome elucidates the spidroin gene catalogue.</title>
        <authorList>
            <person name="Kono N."/>
            <person name="Nakamura H."/>
            <person name="Ohtoshi R."/>
            <person name="Moran D.A.P."/>
            <person name="Shinohara A."/>
            <person name="Yoshida Y."/>
            <person name="Fujiwara M."/>
            <person name="Mori M."/>
            <person name="Tomita M."/>
            <person name="Arakawa K."/>
        </authorList>
    </citation>
    <scope>NUCLEOTIDE SEQUENCE [LARGE SCALE GENOMIC DNA]</scope>
</reference>
<evidence type="ECO:0000313" key="1">
    <source>
        <dbReference type="EMBL" id="GBM76236.1"/>
    </source>
</evidence>